<keyword evidence="3 7" id="KW-0479">Metal-binding</keyword>
<organism evidence="9 10">
    <name type="scientific">Saguinus oedipus</name>
    <name type="common">Cotton-top tamarin</name>
    <name type="synonym">Oedipomidas oedipus</name>
    <dbReference type="NCBI Taxonomy" id="9490"/>
    <lineage>
        <taxon>Eukaryota</taxon>
        <taxon>Metazoa</taxon>
        <taxon>Chordata</taxon>
        <taxon>Craniata</taxon>
        <taxon>Vertebrata</taxon>
        <taxon>Euteleostomi</taxon>
        <taxon>Mammalia</taxon>
        <taxon>Eutheria</taxon>
        <taxon>Euarchontoglires</taxon>
        <taxon>Primates</taxon>
        <taxon>Haplorrhini</taxon>
        <taxon>Platyrrhini</taxon>
        <taxon>Cebidae</taxon>
        <taxon>Callitrichinae</taxon>
        <taxon>Saguinus</taxon>
    </lineage>
</organism>
<dbReference type="Pfam" id="PF01432">
    <property type="entry name" value="Peptidase_M3"/>
    <property type="match status" value="1"/>
</dbReference>
<protein>
    <recommendedName>
        <fullName evidence="8">Peptidase M3A/M3B catalytic domain-containing protein</fullName>
    </recommendedName>
</protein>
<comment type="cofactor">
    <cofactor evidence="7">
        <name>Zn(2+)</name>
        <dbReference type="ChEBI" id="CHEBI:29105"/>
    </cofactor>
    <text evidence="7">Binds 1 zinc ion.</text>
</comment>
<dbReference type="PANTHER" id="PTHR11804">
    <property type="entry name" value="PROTEASE M3 THIMET OLIGOPEPTIDASE-RELATED"/>
    <property type="match status" value="1"/>
</dbReference>
<keyword evidence="4 7" id="KW-0378">Hydrolase</keyword>
<reference evidence="9 10" key="1">
    <citation type="submission" date="2023-05" db="EMBL/GenBank/DDBJ databases">
        <title>B98-5 Cell Line De Novo Hybrid Assembly: An Optical Mapping Approach.</title>
        <authorList>
            <person name="Kananen K."/>
            <person name="Auerbach J.A."/>
            <person name="Kautto E."/>
            <person name="Blachly J.S."/>
        </authorList>
    </citation>
    <scope>NUCLEOTIDE SEQUENCE [LARGE SCALE GENOMIC DNA]</scope>
    <source>
        <strain evidence="9">B95-8</strain>
        <tissue evidence="9">Cell line</tissue>
    </source>
</reference>
<feature type="non-terminal residue" evidence="9">
    <location>
        <position position="173"/>
    </location>
</feature>
<keyword evidence="6 7" id="KW-0482">Metalloprotease</keyword>
<proteinExistence type="inferred from homology"/>
<evidence type="ECO:0000313" key="9">
    <source>
        <dbReference type="EMBL" id="KAK2096471.1"/>
    </source>
</evidence>
<evidence type="ECO:0000256" key="2">
    <source>
        <dbReference type="ARBA" id="ARBA00022670"/>
    </source>
</evidence>
<keyword evidence="5 7" id="KW-0862">Zinc</keyword>
<evidence type="ECO:0000259" key="8">
    <source>
        <dbReference type="Pfam" id="PF01432"/>
    </source>
</evidence>
<keyword evidence="10" id="KW-1185">Reference proteome</keyword>
<evidence type="ECO:0000256" key="4">
    <source>
        <dbReference type="ARBA" id="ARBA00022801"/>
    </source>
</evidence>
<comment type="similarity">
    <text evidence="1 7">Belongs to the peptidase M3 family.</text>
</comment>
<dbReference type="InterPro" id="IPR024077">
    <property type="entry name" value="Neurolysin/TOP_dom2"/>
</dbReference>
<dbReference type="SUPFAM" id="SSF55486">
    <property type="entry name" value="Metalloproteases ('zincins'), catalytic domain"/>
    <property type="match status" value="1"/>
</dbReference>
<name>A0ABQ9UHT1_SAGOE</name>
<dbReference type="InterPro" id="IPR001567">
    <property type="entry name" value="Pept_M3A_M3B_dom"/>
</dbReference>
<gene>
    <name evidence="9" type="ORF">P7K49_025505</name>
</gene>
<sequence>MGSHCQKNKVSQLCESKKICAAADRKFQVFYTTLDQIYHGKYPLRNSTTDINYQEKFCDLPYVPNTAWKLWFSYLLGYGAKYYSYLMLRAVTFMVWKKYFLQNPFSRATRKCYCREMLAHCGGKEPFLMVESVLHKGPSIDNFVSALVSDLDLDFETYFMEFEKWKHPKSLTS</sequence>
<accession>A0ABQ9UHT1</accession>
<evidence type="ECO:0000256" key="5">
    <source>
        <dbReference type="ARBA" id="ARBA00022833"/>
    </source>
</evidence>
<dbReference type="Gene3D" id="1.10.1370.10">
    <property type="entry name" value="Neurolysin, domain 3"/>
    <property type="match status" value="1"/>
</dbReference>
<evidence type="ECO:0000313" key="10">
    <source>
        <dbReference type="Proteomes" id="UP001266305"/>
    </source>
</evidence>
<dbReference type="EMBL" id="JASSZA010000012">
    <property type="protein sequence ID" value="KAK2096471.1"/>
    <property type="molecule type" value="Genomic_DNA"/>
</dbReference>
<evidence type="ECO:0000256" key="6">
    <source>
        <dbReference type="ARBA" id="ARBA00023049"/>
    </source>
</evidence>
<dbReference type="Proteomes" id="UP001266305">
    <property type="component" value="Unassembled WGS sequence"/>
</dbReference>
<evidence type="ECO:0000256" key="7">
    <source>
        <dbReference type="RuleBase" id="RU003435"/>
    </source>
</evidence>
<dbReference type="PANTHER" id="PTHR11804:SF79">
    <property type="entry name" value="MITOCHONDRIAL INTERMEDIATE PEPTIDASE"/>
    <property type="match status" value="1"/>
</dbReference>
<feature type="domain" description="Peptidase M3A/M3B catalytic" evidence="8">
    <location>
        <begin position="3"/>
        <end position="147"/>
    </location>
</feature>
<comment type="caution">
    <text evidence="9">The sequence shown here is derived from an EMBL/GenBank/DDBJ whole genome shotgun (WGS) entry which is preliminary data.</text>
</comment>
<evidence type="ECO:0000256" key="1">
    <source>
        <dbReference type="ARBA" id="ARBA00006040"/>
    </source>
</evidence>
<keyword evidence="2 7" id="KW-0645">Protease</keyword>
<evidence type="ECO:0000256" key="3">
    <source>
        <dbReference type="ARBA" id="ARBA00022723"/>
    </source>
</evidence>
<dbReference type="InterPro" id="IPR045090">
    <property type="entry name" value="Pept_M3A_M3B"/>
</dbReference>